<evidence type="ECO:0000256" key="2">
    <source>
        <dbReference type="SAM" id="MobiDB-lite"/>
    </source>
</evidence>
<evidence type="ECO:0000256" key="1">
    <source>
        <dbReference type="ARBA" id="ARBA00022777"/>
    </source>
</evidence>
<dbReference type="PIRSF" id="PIRSF033887">
    <property type="entry name" value="PduX"/>
    <property type="match status" value="1"/>
</dbReference>
<organism evidence="4 5">
    <name type="scientific">Actinosynnema pretiosum subsp. pretiosum</name>
    <dbReference type="NCBI Taxonomy" id="103721"/>
    <lineage>
        <taxon>Bacteria</taxon>
        <taxon>Bacillati</taxon>
        <taxon>Actinomycetota</taxon>
        <taxon>Actinomycetes</taxon>
        <taxon>Pseudonocardiales</taxon>
        <taxon>Pseudonocardiaceae</taxon>
        <taxon>Actinosynnema</taxon>
    </lineage>
</organism>
<evidence type="ECO:0000313" key="4">
    <source>
        <dbReference type="EMBL" id="QUF04149.1"/>
    </source>
</evidence>
<feature type="domain" description="GHMP kinase N-terminal" evidence="3">
    <location>
        <begin position="98"/>
        <end position="162"/>
    </location>
</feature>
<feature type="compositionally biased region" description="Pro residues" evidence="2">
    <location>
        <begin position="1"/>
        <end position="23"/>
    </location>
</feature>
<feature type="region of interest" description="Disordered" evidence="2">
    <location>
        <begin position="1"/>
        <end position="43"/>
    </location>
</feature>
<dbReference type="Pfam" id="PF00288">
    <property type="entry name" value="GHMP_kinases_N"/>
    <property type="match status" value="1"/>
</dbReference>
<accession>A0AA45L5W7</accession>
<evidence type="ECO:0000259" key="3">
    <source>
        <dbReference type="Pfam" id="PF00288"/>
    </source>
</evidence>
<dbReference type="Proteomes" id="UP000677152">
    <property type="component" value="Chromosome"/>
</dbReference>
<name>A0AA45L5W7_9PSEU</name>
<dbReference type="Gene3D" id="3.30.230.10">
    <property type="match status" value="1"/>
</dbReference>
<keyword evidence="1 4" id="KW-0808">Transferase</keyword>
<protein>
    <submittedName>
        <fullName evidence="4">Kinase</fullName>
    </submittedName>
</protein>
<dbReference type="AlphaFoldDB" id="A0AA45L5W7"/>
<proteinExistence type="predicted"/>
<dbReference type="GO" id="GO:0005524">
    <property type="term" value="F:ATP binding"/>
    <property type="evidence" value="ECO:0007669"/>
    <property type="project" value="InterPro"/>
</dbReference>
<dbReference type="SUPFAM" id="SSF54211">
    <property type="entry name" value="Ribosomal protein S5 domain 2-like"/>
    <property type="match status" value="1"/>
</dbReference>
<feature type="compositionally biased region" description="Low complexity" evidence="2">
    <location>
        <begin position="24"/>
        <end position="35"/>
    </location>
</feature>
<dbReference type="EMBL" id="CP073249">
    <property type="protein sequence ID" value="QUF04149.1"/>
    <property type="molecule type" value="Genomic_DNA"/>
</dbReference>
<keyword evidence="1 4" id="KW-0418">Kinase</keyword>
<dbReference type="InterPro" id="IPR020568">
    <property type="entry name" value="Ribosomal_Su5_D2-typ_SF"/>
</dbReference>
<evidence type="ECO:0000313" key="5">
    <source>
        <dbReference type="Proteomes" id="UP000677152"/>
    </source>
</evidence>
<sequence>MTGPTTGPPTGPPAAPPSGPPTAPTTGPTTAPTTGPGTGQGRACGTFGELLQGVLPVEERDFLVTLPIAEFSTARFELTGEHEPVVVTPPTKEKSRRLVERMLAAHGHPGGGRLELTGRLPEGKGLASSSADLVATARAVASALRQPVDATAIETFLRHIEPTDGVMHEGIVAYYHREVRLRERLGCLPALTIVAVDEGGQVDTVRHNRIPKPYSARDRQEYAELLDVLTDAVRTHDLAAVGAVSTRSAELSTKVRPRPLLERLLQIRREADALGLVLAHSGTVIGVLIAGGDPAREDKERFVREECLALSSAVSTHTSLCAATTACLPREVRA</sequence>
<dbReference type="InterPro" id="IPR012363">
    <property type="entry name" value="PduX"/>
</dbReference>
<dbReference type="InterPro" id="IPR014721">
    <property type="entry name" value="Ribsml_uS5_D2-typ_fold_subgr"/>
</dbReference>
<reference evidence="4" key="1">
    <citation type="submission" date="2021-04" db="EMBL/GenBank/DDBJ databases">
        <title>Genomic sequence of Actinosynnema pretiosum subsp. pretiosum ATCC 31280 (C-14919).</title>
        <authorList>
            <person name="Bai L."/>
            <person name="Wang X."/>
            <person name="Xiao Y."/>
        </authorList>
    </citation>
    <scope>NUCLEOTIDE SEQUENCE</scope>
    <source>
        <strain evidence="4">ATCC 31280</strain>
    </source>
</reference>
<dbReference type="InterPro" id="IPR006204">
    <property type="entry name" value="GHMP_kinase_N_dom"/>
</dbReference>
<dbReference type="GO" id="GO:0016301">
    <property type="term" value="F:kinase activity"/>
    <property type="evidence" value="ECO:0007669"/>
    <property type="project" value="UniProtKB-KW"/>
</dbReference>
<gene>
    <name evidence="4" type="ORF">KCV87_33235</name>
</gene>